<evidence type="ECO:0000313" key="3">
    <source>
        <dbReference type="EMBL" id="CAK7911983.1"/>
    </source>
</evidence>
<feature type="compositionally biased region" description="Low complexity" evidence="1">
    <location>
        <begin position="61"/>
        <end position="70"/>
    </location>
</feature>
<feature type="compositionally biased region" description="Basic and acidic residues" evidence="1">
    <location>
        <begin position="186"/>
        <end position="197"/>
    </location>
</feature>
<feature type="region of interest" description="Disordered" evidence="1">
    <location>
        <begin position="132"/>
        <end position="253"/>
    </location>
</feature>
<keyword evidence="4" id="KW-1185">Reference proteome</keyword>
<evidence type="ECO:0000256" key="2">
    <source>
        <dbReference type="SAM" id="SignalP"/>
    </source>
</evidence>
<feature type="compositionally biased region" description="Low complexity" evidence="1">
    <location>
        <begin position="151"/>
        <end position="166"/>
    </location>
</feature>
<proteinExistence type="predicted"/>
<dbReference type="Proteomes" id="UP001497600">
    <property type="component" value="Chromosome F"/>
</dbReference>
<feature type="region of interest" description="Disordered" evidence="1">
    <location>
        <begin position="18"/>
        <end position="70"/>
    </location>
</feature>
<feature type="compositionally biased region" description="Low complexity" evidence="1">
    <location>
        <begin position="23"/>
        <end position="32"/>
    </location>
</feature>
<protein>
    <submittedName>
        <fullName evidence="3">Uncharacterized protein</fullName>
    </submittedName>
</protein>
<feature type="compositionally biased region" description="Low complexity" evidence="1">
    <location>
        <begin position="40"/>
        <end position="51"/>
    </location>
</feature>
<feature type="chain" id="PRO_5046415269" evidence="2">
    <location>
        <begin position="18"/>
        <end position="269"/>
    </location>
</feature>
<gene>
    <name evidence="3" type="ORF">CAAN4_F04896</name>
</gene>
<evidence type="ECO:0000313" key="4">
    <source>
        <dbReference type="Proteomes" id="UP001497600"/>
    </source>
</evidence>
<feature type="signal peptide" evidence="2">
    <location>
        <begin position="1"/>
        <end position="17"/>
    </location>
</feature>
<organism evidence="3 4">
    <name type="scientific">[Candida] anglica</name>
    <dbReference type="NCBI Taxonomy" id="148631"/>
    <lineage>
        <taxon>Eukaryota</taxon>
        <taxon>Fungi</taxon>
        <taxon>Dikarya</taxon>
        <taxon>Ascomycota</taxon>
        <taxon>Saccharomycotina</taxon>
        <taxon>Pichiomycetes</taxon>
        <taxon>Debaryomycetaceae</taxon>
        <taxon>Kurtzmaniella</taxon>
    </lineage>
</organism>
<sequence length="269" mass="29274">MKLSLVFLAAVVGVAHAHDDQQDQNQNQQTNDHNNHHTQTHTQNQNQNQQTQDHDNHHSDTNNQNGQNDQNTKDQVAFFATAFTPYYGENPGLKTWFSSYSSLIKQSPENYKLYQTLFRDPVFTSWQTEYDHQKTAATTSPKKTLDEPSPTKTEQQIISTQSTATTDKLVETFPTAIENPSASTPEKVKSATDKSPSETETQQEVNETTSTSSTTKGNKAKTTTTASTESASTGSSSATSSSTTSSANLGSNDFAPMGAIIAACAIALL</sequence>
<feature type="compositionally biased region" description="Low complexity" evidence="1">
    <location>
        <begin position="198"/>
        <end position="251"/>
    </location>
</feature>
<accession>A0ABP0EJ51</accession>
<keyword evidence="2" id="KW-0732">Signal</keyword>
<dbReference type="EMBL" id="OZ004258">
    <property type="protein sequence ID" value="CAK7911983.1"/>
    <property type="molecule type" value="Genomic_DNA"/>
</dbReference>
<name>A0ABP0EJ51_9ASCO</name>
<evidence type="ECO:0000256" key="1">
    <source>
        <dbReference type="SAM" id="MobiDB-lite"/>
    </source>
</evidence>
<reference evidence="3 4" key="1">
    <citation type="submission" date="2024-01" db="EMBL/GenBank/DDBJ databases">
        <authorList>
            <consortium name="Genoscope - CEA"/>
            <person name="William W."/>
        </authorList>
    </citation>
    <scope>NUCLEOTIDE SEQUENCE [LARGE SCALE GENOMIC DNA]</scope>
    <source>
        <strain evidence="3 4">29B2s-10</strain>
    </source>
</reference>